<evidence type="ECO:0000313" key="2">
    <source>
        <dbReference type="Proteomes" id="UP000006072"/>
    </source>
</evidence>
<dbReference type="Proteomes" id="UP000006072">
    <property type="component" value="Unassembled WGS sequence"/>
</dbReference>
<dbReference type="GO" id="GO:0008168">
    <property type="term" value="F:methyltransferase activity"/>
    <property type="evidence" value="ECO:0007669"/>
    <property type="project" value="UniProtKB-KW"/>
</dbReference>
<name>K0UUI8_MYCVA</name>
<dbReference type="EMBL" id="ALQA01000061">
    <property type="protein sequence ID" value="EJZ06268.1"/>
    <property type="molecule type" value="Genomic_DNA"/>
</dbReference>
<protein>
    <submittedName>
        <fullName evidence="1">Putative methyltransferase</fullName>
    </submittedName>
</protein>
<accession>K0UUI8</accession>
<keyword evidence="1" id="KW-0808">Transferase</keyword>
<dbReference type="GO" id="GO:0032259">
    <property type="term" value="P:methylation"/>
    <property type="evidence" value="ECO:0007669"/>
    <property type="project" value="UniProtKB-KW"/>
</dbReference>
<proteinExistence type="predicted"/>
<feature type="non-terminal residue" evidence="1">
    <location>
        <position position="1"/>
    </location>
</feature>
<comment type="caution">
    <text evidence="1">The sequence shown here is derived from an EMBL/GenBank/DDBJ whole genome shotgun (WGS) entry which is preliminary data.</text>
</comment>
<reference evidence="1 2" key="1">
    <citation type="journal article" date="2012" name="J. Bacteriol.">
        <title>Complete Genome Sequence of Mycobacterium vaccae Type Strain ATCC 25954.</title>
        <authorList>
            <person name="Ho Y.S."/>
            <person name="Adroub S.A."/>
            <person name="Abadi M."/>
            <person name="Al Alwan B."/>
            <person name="Alkhateeb R."/>
            <person name="Gao G."/>
            <person name="Ragab A."/>
            <person name="Ali S."/>
            <person name="van Soolingen D."/>
            <person name="Bitter W."/>
            <person name="Pain A."/>
            <person name="Abdallah A.M."/>
        </authorList>
    </citation>
    <scope>NUCLEOTIDE SEQUENCE [LARGE SCALE GENOMIC DNA]</scope>
    <source>
        <strain evidence="1 2">ATCC 25954</strain>
    </source>
</reference>
<gene>
    <name evidence="1" type="ORF">MVAC_22520</name>
</gene>
<keyword evidence="2" id="KW-1185">Reference proteome</keyword>
<dbReference type="AlphaFoldDB" id="K0UUI8"/>
<organism evidence="1 2">
    <name type="scientific">Mycolicibacterium vaccae ATCC 25954</name>
    <dbReference type="NCBI Taxonomy" id="1194972"/>
    <lineage>
        <taxon>Bacteria</taxon>
        <taxon>Bacillati</taxon>
        <taxon>Actinomycetota</taxon>
        <taxon>Actinomycetes</taxon>
        <taxon>Mycobacteriales</taxon>
        <taxon>Mycobacteriaceae</taxon>
        <taxon>Mycolicibacterium</taxon>
    </lineage>
</organism>
<keyword evidence="1" id="KW-0489">Methyltransferase</keyword>
<sequence length="39" mass="4573">HGWRLVEQAGPSYFRDTYIRPTGRTVRASPIEWTVLAER</sequence>
<dbReference type="HOGENOM" id="CLU_3301360_0_0_11"/>
<evidence type="ECO:0000313" key="1">
    <source>
        <dbReference type="EMBL" id="EJZ06268.1"/>
    </source>
</evidence>